<dbReference type="InterPro" id="IPR025269">
    <property type="entry name" value="SAM-like_dom"/>
</dbReference>
<dbReference type="PROSITE" id="PS51898">
    <property type="entry name" value="TYR_RECOMBINASE"/>
    <property type="match status" value="1"/>
</dbReference>
<evidence type="ECO:0000256" key="3">
    <source>
        <dbReference type="ARBA" id="ARBA00023172"/>
    </source>
</evidence>
<dbReference type="Pfam" id="PF00589">
    <property type="entry name" value="Phage_integrase"/>
    <property type="match status" value="1"/>
</dbReference>
<dbReference type="InterPro" id="IPR010998">
    <property type="entry name" value="Integrase_recombinase_N"/>
</dbReference>
<reference evidence="5" key="1">
    <citation type="journal article" date="2018" name="Int. J. Syst. Evol. Microbiol.">
        <title>Carboxylicivirga sediminis sp. nov., isolated from coastal sediment.</title>
        <authorList>
            <person name="Wang F.Q."/>
            <person name="Ren L.H."/>
            <person name="Zou R.J."/>
            <person name="Sun Y.Z."/>
            <person name="Liu X.J."/>
            <person name="Jiang F."/>
            <person name="Liu L.J."/>
        </authorList>
    </citation>
    <scope>NUCLEOTIDE SEQUENCE</scope>
    <source>
        <strain evidence="5">JR1</strain>
    </source>
</reference>
<dbReference type="PANTHER" id="PTHR30349">
    <property type="entry name" value="PHAGE INTEGRASE-RELATED"/>
    <property type="match status" value="1"/>
</dbReference>
<name>A0A941IXC5_9BACT</name>
<evidence type="ECO:0000256" key="2">
    <source>
        <dbReference type="ARBA" id="ARBA00023125"/>
    </source>
</evidence>
<dbReference type="EMBL" id="JAGTAR010000009">
    <property type="protein sequence ID" value="MBR8535453.1"/>
    <property type="molecule type" value="Genomic_DNA"/>
</dbReference>
<evidence type="ECO:0000313" key="5">
    <source>
        <dbReference type="EMBL" id="MBR8535453.1"/>
    </source>
</evidence>
<dbReference type="Pfam" id="PF17293">
    <property type="entry name" value="Arm-DNA-bind_5"/>
    <property type="match status" value="1"/>
</dbReference>
<comment type="similarity">
    <text evidence="1">Belongs to the 'phage' integrase family.</text>
</comment>
<evidence type="ECO:0000313" key="6">
    <source>
        <dbReference type="Proteomes" id="UP000679220"/>
    </source>
</evidence>
<dbReference type="InterPro" id="IPR011010">
    <property type="entry name" value="DNA_brk_join_enz"/>
</dbReference>
<dbReference type="AlphaFoldDB" id="A0A941IXC5"/>
<keyword evidence="3" id="KW-0233">DNA recombination</keyword>
<dbReference type="Pfam" id="PF13102">
    <property type="entry name" value="Phage_int_SAM_5"/>
    <property type="match status" value="1"/>
</dbReference>
<comment type="caution">
    <text evidence="5">The sequence shown here is derived from an EMBL/GenBank/DDBJ whole genome shotgun (WGS) entry which is preliminary data.</text>
</comment>
<evidence type="ECO:0000259" key="4">
    <source>
        <dbReference type="PROSITE" id="PS51898"/>
    </source>
</evidence>
<dbReference type="RefSeq" id="WP_212189359.1">
    <property type="nucleotide sequence ID" value="NZ_JAGTAR010000009.1"/>
</dbReference>
<dbReference type="Proteomes" id="UP000679220">
    <property type="component" value="Unassembled WGS sequence"/>
</dbReference>
<dbReference type="SUPFAM" id="SSF56349">
    <property type="entry name" value="DNA breaking-rejoining enzymes"/>
    <property type="match status" value="1"/>
</dbReference>
<dbReference type="InterPro" id="IPR050090">
    <property type="entry name" value="Tyrosine_recombinase_XerCD"/>
</dbReference>
<feature type="domain" description="Tyr recombinase" evidence="4">
    <location>
        <begin position="212"/>
        <end position="393"/>
    </location>
</feature>
<dbReference type="GO" id="GO:0015074">
    <property type="term" value="P:DNA integration"/>
    <property type="evidence" value="ECO:0007669"/>
    <property type="project" value="InterPro"/>
</dbReference>
<gene>
    <name evidence="5" type="ORF">KDU71_07770</name>
</gene>
<dbReference type="InterPro" id="IPR013762">
    <property type="entry name" value="Integrase-like_cat_sf"/>
</dbReference>
<dbReference type="InterPro" id="IPR035386">
    <property type="entry name" value="Arm-DNA-bind_5"/>
</dbReference>
<keyword evidence="6" id="KW-1185">Reference proteome</keyword>
<keyword evidence="2" id="KW-0238">DNA-binding</keyword>
<accession>A0A941IXC5</accession>
<sequence>MAKVSLYLDTRYSSKTKVYPLKIRISHKGANRYLQTEYTSTKENWDNKLAQFKKKTPEIPNLKATNLKLQKLIIELKETLYEIKHINLLSVDDVKERIEAVQNGDHYNPSSFTQYYKKQIELMKARPGRTWGIYKETLKRINNFTNNENINFNSINKHWLETYENWMASNGYSQTTRSLDFRNIRAIINKALDEPTPLIPFELYPFGRRGFKIPKPKTKHRNLSLDHFRAIAQFHAPDLQSTEIGRDAFLLSFLLQGINPVDLFHLKKGCIQGERLVYERRKTKRDYSIKIHPMAMDIIKKHQGSGERLLFYSERYANKNSMANGFNKSLERITKKIDIPVCSMYHARHSWATYAAELEIPKETIAAALGHGQKTVTDIYINFDQEKVDKANKKVIEYAFNLKKKQKS</sequence>
<evidence type="ECO:0000256" key="1">
    <source>
        <dbReference type="ARBA" id="ARBA00008857"/>
    </source>
</evidence>
<reference evidence="5" key="2">
    <citation type="submission" date="2021-04" db="EMBL/GenBank/DDBJ databases">
        <authorList>
            <person name="Zhang T."/>
            <person name="Zhang Y."/>
            <person name="Lu D."/>
            <person name="Zuo D."/>
            <person name="Du Z."/>
        </authorList>
    </citation>
    <scope>NUCLEOTIDE SEQUENCE</scope>
    <source>
        <strain evidence="5">JR1</strain>
    </source>
</reference>
<dbReference type="GO" id="GO:0003677">
    <property type="term" value="F:DNA binding"/>
    <property type="evidence" value="ECO:0007669"/>
    <property type="project" value="UniProtKB-KW"/>
</dbReference>
<dbReference type="InterPro" id="IPR002104">
    <property type="entry name" value="Integrase_catalytic"/>
</dbReference>
<organism evidence="5 6">
    <name type="scientific">Carboxylicivirga sediminis</name>
    <dbReference type="NCBI Taxonomy" id="2006564"/>
    <lineage>
        <taxon>Bacteria</taxon>
        <taxon>Pseudomonadati</taxon>
        <taxon>Bacteroidota</taxon>
        <taxon>Bacteroidia</taxon>
        <taxon>Marinilabiliales</taxon>
        <taxon>Marinilabiliaceae</taxon>
        <taxon>Carboxylicivirga</taxon>
    </lineage>
</organism>
<dbReference type="Gene3D" id="1.10.150.130">
    <property type="match status" value="1"/>
</dbReference>
<dbReference type="PANTHER" id="PTHR30349:SF64">
    <property type="entry name" value="PROPHAGE INTEGRASE INTD-RELATED"/>
    <property type="match status" value="1"/>
</dbReference>
<proteinExistence type="inferred from homology"/>
<dbReference type="GO" id="GO:0006310">
    <property type="term" value="P:DNA recombination"/>
    <property type="evidence" value="ECO:0007669"/>
    <property type="project" value="UniProtKB-KW"/>
</dbReference>
<dbReference type="Gene3D" id="1.10.443.10">
    <property type="entry name" value="Intergrase catalytic core"/>
    <property type="match status" value="1"/>
</dbReference>
<protein>
    <submittedName>
        <fullName evidence="5">Phage integrase SAM-like domain-containing protein</fullName>
    </submittedName>
</protein>